<reference evidence="1 2" key="1">
    <citation type="submission" date="2015-11" db="EMBL/GenBank/DDBJ databases">
        <title>The genome of Debaryomyces fabryi.</title>
        <authorList>
            <person name="Tafer H."/>
            <person name="Lopandic K."/>
        </authorList>
    </citation>
    <scope>NUCLEOTIDE SEQUENCE [LARGE SCALE GENOMIC DNA]</scope>
    <source>
        <strain evidence="1 2">CBS 789</strain>
    </source>
</reference>
<dbReference type="OrthoDB" id="191601at2759"/>
<accession>A0A0V1PS05</accession>
<dbReference type="GO" id="GO:0005794">
    <property type="term" value="C:Golgi apparatus"/>
    <property type="evidence" value="ECO:0007669"/>
    <property type="project" value="TreeGrafter"/>
</dbReference>
<dbReference type="EMBL" id="LMYN01000182">
    <property type="protein sequence ID" value="KRZ99014.1"/>
    <property type="molecule type" value="Genomic_DNA"/>
</dbReference>
<dbReference type="Proteomes" id="UP000054251">
    <property type="component" value="Unassembled WGS sequence"/>
</dbReference>
<dbReference type="GO" id="GO:0009306">
    <property type="term" value="P:protein secretion"/>
    <property type="evidence" value="ECO:0007669"/>
    <property type="project" value="TreeGrafter"/>
</dbReference>
<dbReference type="PANTHER" id="PTHR17985:SF8">
    <property type="entry name" value="TRANSPORT AND GOLGI ORGANIZATION PROTEIN 2 HOMOLOG"/>
    <property type="match status" value="1"/>
</dbReference>
<organism evidence="1 2">
    <name type="scientific">Debaryomyces fabryi</name>
    <dbReference type="NCBI Taxonomy" id="58627"/>
    <lineage>
        <taxon>Eukaryota</taxon>
        <taxon>Fungi</taxon>
        <taxon>Dikarya</taxon>
        <taxon>Ascomycota</taxon>
        <taxon>Saccharomycotina</taxon>
        <taxon>Pichiomycetes</taxon>
        <taxon>Debaryomycetaceae</taxon>
        <taxon>Debaryomyces</taxon>
    </lineage>
</organism>
<protein>
    <submittedName>
        <fullName evidence="1">Uncharacterized protein</fullName>
    </submittedName>
</protein>
<dbReference type="InterPro" id="IPR008551">
    <property type="entry name" value="TANGO2"/>
</dbReference>
<keyword evidence="2" id="KW-1185">Reference proteome</keyword>
<dbReference type="Pfam" id="PF05742">
    <property type="entry name" value="TANGO2"/>
    <property type="match status" value="1"/>
</dbReference>
<proteinExistence type="predicted"/>
<sequence length="222" mass="25070">MNLNKSICQNLPLGILDTVNDNVLSRIGGFSILYGKLKINESTGNIEPLNILSNRGDVGKIFETNGETLISDDIETQKTFGLSNSLYNDPWRKVKLGQKMLKEAIQKSIKASYTHDQLIESCFDILSYDTYDRNVANNGTPQEAILELRNSIYIPPIELKTVNQFPDSSTVGNFYGTRTQTVIVLDRKGNMHYYERDIHNSDSIGKDVKAKTNHFQFNISNK</sequence>
<dbReference type="PANTHER" id="PTHR17985">
    <property type="entry name" value="SER/THR-RICH PROTEIN T10 IN DGCR REGION"/>
    <property type="match status" value="1"/>
</dbReference>
<comment type="caution">
    <text evidence="1">The sequence shown here is derived from an EMBL/GenBank/DDBJ whole genome shotgun (WGS) entry which is preliminary data.</text>
</comment>
<evidence type="ECO:0000313" key="2">
    <source>
        <dbReference type="Proteomes" id="UP000054251"/>
    </source>
</evidence>
<name>A0A0V1PS05_9ASCO</name>
<dbReference type="RefSeq" id="XP_015465117.1">
    <property type="nucleotide sequence ID" value="XM_015614051.1"/>
</dbReference>
<dbReference type="AlphaFoldDB" id="A0A0V1PS05"/>
<gene>
    <name evidence="1" type="ORF">AC631_05222</name>
</gene>
<dbReference type="GeneID" id="26842231"/>
<evidence type="ECO:0000313" key="1">
    <source>
        <dbReference type="EMBL" id="KRZ99014.1"/>
    </source>
</evidence>
<dbReference type="GO" id="GO:0007030">
    <property type="term" value="P:Golgi organization"/>
    <property type="evidence" value="ECO:0007669"/>
    <property type="project" value="TreeGrafter"/>
</dbReference>